<evidence type="ECO:0000256" key="3">
    <source>
        <dbReference type="ARBA" id="ARBA00007880"/>
    </source>
</evidence>
<comment type="similarity">
    <text evidence="3 7">Belongs to the alanine racemase family.</text>
</comment>
<gene>
    <name evidence="9" type="primary">alr</name>
    <name evidence="9" type="ORF">O7A05_22240</name>
</gene>
<dbReference type="PROSITE" id="PS00395">
    <property type="entry name" value="ALANINE_RACEMASE"/>
    <property type="match status" value="1"/>
</dbReference>
<evidence type="ECO:0000256" key="7">
    <source>
        <dbReference type="HAMAP-Rule" id="MF_01201"/>
    </source>
</evidence>
<dbReference type="InterPro" id="IPR000821">
    <property type="entry name" value="Ala_racemase"/>
</dbReference>
<evidence type="ECO:0000313" key="9">
    <source>
        <dbReference type="EMBL" id="MEI9404859.1"/>
    </source>
</evidence>
<dbReference type="PRINTS" id="PR00992">
    <property type="entry name" value="ALARACEMASE"/>
</dbReference>
<dbReference type="SMART" id="SM01005">
    <property type="entry name" value="Ala_racemase_C"/>
    <property type="match status" value="1"/>
</dbReference>
<comment type="function">
    <text evidence="7">Catalyzes the interconversion of L-alanine and D-alanine. May also act on other amino acids.</text>
</comment>
<dbReference type="PANTHER" id="PTHR30511">
    <property type="entry name" value="ALANINE RACEMASE"/>
    <property type="match status" value="1"/>
</dbReference>
<dbReference type="RefSeq" id="WP_337095100.1">
    <property type="nucleotide sequence ID" value="NZ_JAPYKO010000017.1"/>
</dbReference>
<keyword evidence="6 7" id="KW-0413">Isomerase</keyword>
<feature type="modified residue" description="N6-(pyridoxal phosphate)lysine" evidence="7">
    <location>
        <position position="61"/>
    </location>
</feature>
<dbReference type="Pfam" id="PF00842">
    <property type="entry name" value="Ala_racemase_C"/>
    <property type="match status" value="1"/>
</dbReference>
<dbReference type="Pfam" id="PF01168">
    <property type="entry name" value="Ala_racemase_N"/>
    <property type="match status" value="1"/>
</dbReference>
<comment type="catalytic activity">
    <reaction evidence="1 7">
        <text>L-alanine = D-alanine</text>
        <dbReference type="Rhea" id="RHEA:20249"/>
        <dbReference type="ChEBI" id="CHEBI:57416"/>
        <dbReference type="ChEBI" id="CHEBI:57972"/>
        <dbReference type="EC" id="5.1.1.1"/>
    </reaction>
</comment>
<comment type="caution">
    <text evidence="9">The sequence shown here is derived from an EMBL/GenBank/DDBJ whole genome shotgun (WGS) entry which is preliminary data.</text>
</comment>
<evidence type="ECO:0000256" key="2">
    <source>
        <dbReference type="ARBA" id="ARBA00001933"/>
    </source>
</evidence>
<name>A0ABU8KJ03_9HYPH</name>
<dbReference type="InterPro" id="IPR009006">
    <property type="entry name" value="Ala_racemase/Decarboxylase_C"/>
</dbReference>
<feature type="active site" description="Proton acceptor; specific for L-alanine" evidence="7">
    <location>
        <position position="282"/>
    </location>
</feature>
<dbReference type="InterPro" id="IPR001608">
    <property type="entry name" value="Ala_racemase_N"/>
</dbReference>
<feature type="domain" description="Alanine racemase C-terminal" evidence="8">
    <location>
        <begin position="261"/>
        <end position="385"/>
    </location>
</feature>
<evidence type="ECO:0000313" key="10">
    <source>
        <dbReference type="Proteomes" id="UP001366503"/>
    </source>
</evidence>
<dbReference type="EC" id="5.1.1.1" evidence="4 7"/>
<dbReference type="SUPFAM" id="SSF50621">
    <property type="entry name" value="Alanine racemase C-terminal domain-like"/>
    <property type="match status" value="1"/>
</dbReference>
<evidence type="ECO:0000259" key="8">
    <source>
        <dbReference type="SMART" id="SM01005"/>
    </source>
</evidence>
<dbReference type="SUPFAM" id="SSF51419">
    <property type="entry name" value="PLP-binding barrel"/>
    <property type="match status" value="1"/>
</dbReference>
<protein>
    <recommendedName>
        <fullName evidence="4 7">Alanine racemase</fullName>
        <ecNumber evidence="4 7">5.1.1.1</ecNumber>
    </recommendedName>
</protein>
<proteinExistence type="inferred from homology"/>
<sequence>MNDDTGRGFPAHDSNGGSTVSEAAAGAILTIDLGAIRENYRRLKARLKARLNGVRCAGVLKADGYGLGAAQVASALAKEGCDIFFVALLGEGIALRKAIGPGPDIFVLNGLPPGSEPEAVAAGLCPVINSTTQLKAWRETARGMGQSLPAAIQVDSGMARLGMAAAEVEAVAGEAGAFDGIDIRYVMSHLARADEPQQAANERQRREFERLRKMLPAAPASLANSSGIFLGSAYHYDLARPGAALYGVNPTPNAPNPMLPVIRLQAKVAQTRQVGAGAGIGYGHTHHADGPLRLATISLGYGDGWHRRAASAAWFEGVRLPFVGRVSMDSIILDVSALPAGRLGEGDLVELIGPSQSVDDAAGHAGTIGYEILTSLGARFHRRYIGG</sequence>
<accession>A0ABU8KJ03</accession>
<keyword evidence="10" id="KW-1185">Reference proteome</keyword>
<evidence type="ECO:0000256" key="1">
    <source>
        <dbReference type="ARBA" id="ARBA00000316"/>
    </source>
</evidence>
<dbReference type="Proteomes" id="UP001366503">
    <property type="component" value="Unassembled WGS sequence"/>
</dbReference>
<feature type="active site" description="Proton acceptor; specific for D-alanine" evidence="7">
    <location>
        <position position="61"/>
    </location>
</feature>
<keyword evidence="5 7" id="KW-0663">Pyridoxal phosphate</keyword>
<comment type="cofactor">
    <cofactor evidence="2 7">
        <name>pyridoxal 5'-phosphate</name>
        <dbReference type="ChEBI" id="CHEBI:597326"/>
    </cofactor>
</comment>
<dbReference type="InterPro" id="IPR029066">
    <property type="entry name" value="PLP-binding_barrel"/>
</dbReference>
<dbReference type="PANTHER" id="PTHR30511:SF0">
    <property type="entry name" value="ALANINE RACEMASE, CATABOLIC-RELATED"/>
    <property type="match status" value="1"/>
</dbReference>
<dbReference type="HAMAP" id="MF_01201">
    <property type="entry name" value="Ala_racemase"/>
    <property type="match status" value="1"/>
</dbReference>
<organism evidence="9 10">
    <name type="scientific">Mesorhizobium argentiipisi</name>
    <dbReference type="NCBI Taxonomy" id="3015175"/>
    <lineage>
        <taxon>Bacteria</taxon>
        <taxon>Pseudomonadati</taxon>
        <taxon>Pseudomonadota</taxon>
        <taxon>Alphaproteobacteria</taxon>
        <taxon>Hyphomicrobiales</taxon>
        <taxon>Phyllobacteriaceae</taxon>
        <taxon>Mesorhizobium</taxon>
    </lineage>
</organism>
<evidence type="ECO:0000256" key="5">
    <source>
        <dbReference type="ARBA" id="ARBA00022898"/>
    </source>
</evidence>
<dbReference type="CDD" id="cd00430">
    <property type="entry name" value="PLPDE_III_AR"/>
    <property type="match status" value="1"/>
</dbReference>
<evidence type="ECO:0000256" key="6">
    <source>
        <dbReference type="ARBA" id="ARBA00023235"/>
    </source>
</evidence>
<dbReference type="Gene3D" id="3.20.20.10">
    <property type="entry name" value="Alanine racemase"/>
    <property type="match status" value="1"/>
</dbReference>
<dbReference type="InterPro" id="IPR011079">
    <property type="entry name" value="Ala_racemase_C"/>
</dbReference>
<dbReference type="NCBIfam" id="TIGR00492">
    <property type="entry name" value="alr"/>
    <property type="match status" value="1"/>
</dbReference>
<feature type="binding site" evidence="7">
    <location>
        <position position="160"/>
    </location>
    <ligand>
        <name>substrate</name>
    </ligand>
</feature>
<dbReference type="GO" id="GO:0008784">
    <property type="term" value="F:alanine racemase activity"/>
    <property type="evidence" value="ECO:0007669"/>
    <property type="project" value="UniProtKB-EC"/>
</dbReference>
<dbReference type="EMBL" id="JAPYKO010000017">
    <property type="protein sequence ID" value="MEI9404859.1"/>
    <property type="molecule type" value="Genomic_DNA"/>
</dbReference>
<dbReference type="Gene3D" id="2.40.37.10">
    <property type="entry name" value="Lyase, Ornithine Decarboxylase, Chain A, domain 1"/>
    <property type="match status" value="1"/>
</dbReference>
<comment type="pathway">
    <text evidence="7">Amino-acid biosynthesis; D-alanine biosynthesis; D-alanine from L-alanine: step 1/1.</text>
</comment>
<dbReference type="InterPro" id="IPR020622">
    <property type="entry name" value="Ala_racemase_pyridoxalP-BS"/>
</dbReference>
<evidence type="ECO:0000256" key="4">
    <source>
        <dbReference type="ARBA" id="ARBA00013089"/>
    </source>
</evidence>
<reference evidence="9 10" key="1">
    <citation type="submission" date="2022-12" db="EMBL/GenBank/DDBJ databases">
        <authorList>
            <person name="Muema E."/>
        </authorList>
    </citation>
    <scope>NUCLEOTIDE SEQUENCE [LARGE SCALE GENOMIC DNA]</scope>
    <source>
        <strain evidence="10">1330</strain>
    </source>
</reference>
<feature type="binding site" evidence="7">
    <location>
        <position position="328"/>
    </location>
    <ligand>
        <name>substrate</name>
    </ligand>
</feature>